<feature type="transmembrane region" description="Helical" evidence="1">
    <location>
        <begin position="65"/>
        <end position="85"/>
    </location>
</feature>
<comment type="caution">
    <text evidence="2">The sequence shown here is derived from an EMBL/GenBank/DDBJ whole genome shotgun (WGS) entry which is preliminary data.</text>
</comment>
<accession>A0ABX0R205</accession>
<protein>
    <submittedName>
        <fullName evidence="2">Uncharacterized protein</fullName>
    </submittedName>
</protein>
<evidence type="ECO:0000313" key="3">
    <source>
        <dbReference type="Proteomes" id="UP000780690"/>
    </source>
</evidence>
<organism evidence="2 3">
    <name type="scientific">Candidatus Pantoea formicae</name>
    <dbReference type="NCBI Taxonomy" id="2608355"/>
    <lineage>
        <taxon>Bacteria</taxon>
        <taxon>Pseudomonadati</taxon>
        <taxon>Pseudomonadota</taxon>
        <taxon>Gammaproteobacteria</taxon>
        <taxon>Enterobacterales</taxon>
        <taxon>Erwiniaceae</taxon>
        <taxon>Pantoea</taxon>
    </lineage>
</organism>
<reference evidence="2 3" key="1">
    <citation type="journal article" date="2019" name="bioRxiv">
        <title>Bacteria contribute to plant secondary compound degradation in a generalist herbivore system.</title>
        <authorList>
            <person name="Francoeur C.B."/>
            <person name="Khadempour L."/>
            <person name="Moreira-Soto R.D."/>
            <person name="Gotting K."/>
            <person name="Book A.J."/>
            <person name="Pinto-Tomas A.A."/>
            <person name="Keefover-Ring K."/>
            <person name="Currie C.R."/>
        </authorList>
    </citation>
    <scope>NUCLEOTIDE SEQUENCE [LARGE SCALE GENOMIC DNA]</scope>
    <source>
        <strain evidence="2 3">Acro-805</strain>
    </source>
</reference>
<dbReference type="RefSeq" id="WP_167141828.1">
    <property type="nucleotide sequence ID" value="NZ_VWXD01000009.1"/>
</dbReference>
<dbReference type="EMBL" id="VWXD01000009">
    <property type="protein sequence ID" value="NIF02626.1"/>
    <property type="molecule type" value="Genomic_DNA"/>
</dbReference>
<proteinExistence type="predicted"/>
<feature type="transmembrane region" description="Helical" evidence="1">
    <location>
        <begin position="14"/>
        <end position="35"/>
    </location>
</feature>
<keyword evidence="1" id="KW-1133">Transmembrane helix</keyword>
<name>A0ABX0R205_9GAMM</name>
<evidence type="ECO:0000256" key="1">
    <source>
        <dbReference type="SAM" id="Phobius"/>
    </source>
</evidence>
<gene>
    <name evidence="2" type="ORF">F3J38_21680</name>
</gene>
<keyword evidence="1" id="KW-0812">Transmembrane</keyword>
<evidence type="ECO:0000313" key="2">
    <source>
        <dbReference type="EMBL" id="NIF02626.1"/>
    </source>
</evidence>
<keyword evidence="1" id="KW-0472">Membrane</keyword>
<sequence length="86" mass="10111">MTGELWDMITVPDLLLLTGLLAVNLYLWWMNIAAWRHYLRRRHRPAFTRRWDGFLPPSRSPLPQLLTALITGLISAWMLIVLLPLF</sequence>
<dbReference type="Proteomes" id="UP000780690">
    <property type="component" value="Unassembled WGS sequence"/>
</dbReference>
<keyword evidence="3" id="KW-1185">Reference proteome</keyword>